<evidence type="ECO:0000313" key="3">
    <source>
        <dbReference type="EMBL" id="GEO87810.1"/>
    </source>
</evidence>
<protein>
    <recommendedName>
        <fullName evidence="2">DUF1707 domain-containing protein</fullName>
    </recommendedName>
</protein>
<dbReference type="OrthoDB" id="4803675at2"/>
<proteinExistence type="predicted"/>
<evidence type="ECO:0000313" key="4">
    <source>
        <dbReference type="Proteomes" id="UP000321769"/>
    </source>
</evidence>
<comment type="caution">
    <text evidence="3">The sequence shown here is derived from an EMBL/GenBank/DDBJ whole genome shotgun (WGS) entry which is preliminary data.</text>
</comment>
<keyword evidence="1" id="KW-0812">Transmembrane</keyword>
<dbReference type="Proteomes" id="UP000321769">
    <property type="component" value="Unassembled WGS sequence"/>
</dbReference>
<evidence type="ECO:0000259" key="2">
    <source>
        <dbReference type="Pfam" id="PF08044"/>
    </source>
</evidence>
<name>A0A512HR23_9ACTN</name>
<reference evidence="3 4" key="1">
    <citation type="submission" date="2019-07" db="EMBL/GenBank/DDBJ databases">
        <title>Whole genome shotgun sequence of Aeromicrobium flavum NBRC 107625.</title>
        <authorList>
            <person name="Hosoyama A."/>
            <person name="Uohara A."/>
            <person name="Ohji S."/>
            <person name="Ichikawa N."/>
        </authorList>
    </citation>
    <scope>NUCLEOTIDE SEQUENCE [LARGE SCALE GENOMIC DNA]</scope>
    <source>
        <strain evidence="3 4">NBRC 107625</strain>
    </source>
</reference>
<accession>A0A512HR23</accession>
<dbReference type="RefSeq" id="WP_146825169.1">
    <property type="nucleotide sequence ID" value="NZ_BAAAYQ010000001.1"/>
</dbReference>
<evidence type="ECO:0000256" key="1">
    <source>
        <dbReference type="SAM" id="Phobius"/>
    </source>
</evidence>
<dbReference type="AlphaFoldDB" id="A0A512HR23"/>
<keyword evidence="4" id="KW-1185">Reference proteome</keyword>
<keyword evidence="1" id="KW-1133">Transmembrane helix</keyword>
<feature type="transmembrane region" description="Helical" evidence="1">
    <location>
        <begin position="125"/>
        <end position="145"/>
    </location>
</feature>
<feature type="domain" description="DUF1707" evidence="2">
    <location>
        <begin position="22"/>
        <end position="73"/>
    </location>
</feature>
<sequence length="171" mass="19330">MTGLVRWDGFSADPRRAEVAGIRAGDLDRETAIEALREAYADGRLDRVEFDQRSNAALAATLLGEFVPLLRDLEPPVPATRSVREEALRRYRRETRDARNGVLAIGTLTTGVWGATAIADGSPYFFWPIFPILGVGIGWLMQVVNKDDRIEHHERKIERRLRRHEDPPGEE</sequence>
<organism evidence="3 4">
    <name type="scientific">Aeromicrobium flavum</name>
    <dbReference type="NCBI Taxonomy" id="416568"/>
    <lineage>
        <taxon>Bacteria</taxon>
        <taxon>Bacillati</taxon>
        <taxon>Actinomycetota</taxon>
        <taxon>Actinomycetes</taxon>
        <taxon>Propionibacteriales</taxon>
        <taxon>Nocardioidaceae</taxon>
        <taxon>Aeromicrobium</taxon>
    </lineage>
</organism>
<feature type="transmembrane region" description="Helical" evidence="1">
    <location>
        <begin position="100"/>
        <end position="119"/>
    </location>
</feature>
<dbReference type="EMBL" id="BJZQ01000001">
    <property type="protein sequence ID" value="GEO87810.1"/>
    <property type="molecule type" value="Genomic_DNA"/>
</dbReference>
<gene>
    <name evidence="3" type="ORF">AFL01nite_01370</name>
</gene>
<dbReference type="Pfam" id="PF08044">
    <property type="entry name" value="DUF1707"/>
    <property type="match status" value="1"/>
</dbReference>
<dbReference type="InterPro" id="IPR012551">
    <property type="entry name" value="DUF1707_SHOCT-like"/>
</dbReference>
<keyword evidence="1" id="KW-0472">Membrane</keyword>